<evidence type="ECO:0000256" key="1">
    <source>
        <dbReference type="SAM" id="MobiDB-lite"/>
    </source>
</evidence>
<sequence>MKQTTLTSYPAFDKPGGQGNPLVIDSDGDIPTVHGPSADIDIESNGPDVIPKSAQKTSKSEPVVDESTNLSTTGHHVHQLKNKGNVAGLDTGTNTDSKTPNTASLATIICSDSEAPGPVVIPQTSPQASSSEGIDQHCTRPSPTGSDASKAMGNLQAKGPFTQPNQDASTKATDTDLGASIMEYSTNSLTPGVDGLQTKLLGETQGTITDGNLNVCGNTTDTGLQASNVDSSTKTLNSEFPMGVKAAQKTSWIGSMVEECQKGSSTRPDALTHMGAGTQEGQEHTPTEMPQ</sequence>
<dbReference type="AlphaFoldDB" id="A0A5B0PAF2"/>
<organism evidence="2 3">
    <name type="scientific">Puccinia graminis f. sp. tritici</name>
    <dbReference type="NCBI Taxonomy" id="56615"/>
    <lineage>
        <taxon>Eukaryota</taxon>
        <taxon>Fungi</taxon>
        <taxon>Dikarya</taxon>
        <taxon>Basidiomycota</taxon>
        <taxon>Pucciniomycotina</taxon>
        <taxon>Pucciniomycetes</taxon>
        <taxon>Pucciniales</taxon>
        <taxon>Pucciniaceae</taxon>
        <taxon>Puccinia</taxon>
    </lineage>
</organism>
<feature type="region of interest" description="Disordered" evidence="1">
    <location>
        <begin position="260"/>
        <end position="291"/>
    </location>
</feature>
<proteinExistence type="predicted"/>
<dbReference type="EMBL" id="VSWC01000066">
    <property type="protein sequence ID" value="KAA1097258.1"/>
    <property type="molecule type" value="Genomic_DNA"/>
</dbReference>
<reference evidence="2 3" key="1">
    <citation type="submission" date="2019-05" db="EMBL/GenBank/DDBJ databases">
        <title>Emergence of the Ug99 lineage of the wheat stem rust pathogen through somatic hybridization.</title>
        <authorList>
            <person name="Li F."/>
            <person name="Upadhyaya N.M."/>
            <person name="Sperschneider J."/>
            <person name="Matny O."/>
            <person name="Nguyen-Phuc H."/>
            <person name="Mago R."/>
            <person name="Raley C."/>
            <person name="Miller M.E."/>
            <person name="Silverstein K.A.T."/>
            <person name="Henningsen E."/>
            <person name="Hirsch C.D."/>
            <person name="Visser B."/>
            <person name="Pretorius Z.A."/>
            <person name="Steffenson B.J."/>
            <person name="Schwessinger B."/>
            <person name="Dodds P.N."/>
            <person name="Figueroa M."/>
        </authorList>
    </citation>
    <scope>NUCLEOTIDE SEQUENCE [LARGE SCALE GENOMIC DNA]</scope>
    <source>
        <strain evidence="2">21-0</strain>
    </source>
</reference>
<gene>
    <name evidence="2" type="ORF">PGT21_000278</name>
</gene>
<feature type="region of interest" description="Disordered" evidence="1">
    <location>
        <begin position="1"/>
        <end position="78"/>
    </location>
</feature>
<dbReference type="Proteomes" id="UP000324748">
    <property type="component" value="Unassembled WGS sequence"/>
</dbReference>
<accession>A0A5B0PAF2</accession>
<feature type="compositionally biased region" description="Basic and acidic residues" evidence="1">
    <location>
        <begin position="281"/>
        <end position="291"/>
    </location>
</feature>
<comment type="caution">
    <text evidence="2">The sequence shown here is derived from an EMBL/GenBank/DDBJ whole genome shotgun (WGS) entry which is preliminary data.</text>
</comment>
<protein>
    <submittedName>
        <fullName evidence="2">Uncharacterized protein</fullName>
    </submittedName>
</protein>
<feature type="compositionally biased region" description="Polar residues" evidence="1">
    <location>
        <begin position="122"/>
        <end position="147"/>
    </location>
</feature>
<keyword evidence="3" id="KW-1185">Reference proteome</keyword>
<name>A0A5B0PAF2_PUCGR</name>
<evidence type="ECO:0000313" key="3">
    <source>
        <dbReference type="Proteomes" id="UP000324748"/>
    </source>
</evidence>
<feature type="region of interest" description="Disordered" evidence="1">
    <location>
        <begin position="122"/>
        <end position="152"/>
    </location>
</feature>
<evidence type="ECO:0000313" key="2">
    <source>
        <dbReference type="EMBL" id="KAA1097258.1"/>
    </source>
</evidence>